<keyword evidence="1" id="KW-0732">Signal</keyword>
<accession>A0A0J9E961</accession>
<dbReference type="Proteomes" id="UP000037178">
    <property type="component" value="Unassembled WGS sequence"/>
</dbReference>
<organism evidence="2 3">
    <name type="scientific">Candidatus Rhodobacter oscarellae</name>
    <dbReference type="NCBI Taxonomy" id="1675527"/>
    <lineage>
        <taxon>Bacteria</taxon>
        <taxon>Pseudomonadati</taxon>
        <taxon>Pseudomonadota</taxon>
        <taxon>Alphaproteobacteria</taxon>
        <taxon>Rhodobacterales</taxon>
        <taxon>Rhodobacter group</taxon>
        <taxon>Rhodobacter</taxon>
    </lineage>
</organism>
<comment type="caution">
    <text evidence="2">The sequence shown here is derived from an EMBL/GenBank/DDBJ whole genome shotgun (WGS) entry which is preliminary data.</text>
</comment>
<dbReference type="AlphaFoldDB" id="A0A0J9E961"/>
<gene>
    <name evidence="2" type="ORF">AIOL_004142</name>
</gene>
<evidence type="ECO:0008006" key="4">
    <source>
        <dbReference type="Google" id="ProtNLM"/>
    </source>
</evidence>
<proteinExistence type="predicted"/>
<sequence length="69" mass="7243">MRKILWSCTALLGLAALAGCAQLEEEPIMVEPVVISEAEDCAIVSEDGIGGTGCPAQDVVITRSATRPW</sequence>
<evidence type="ECO:0000313" key="3">
    <source>
        <dbReference type="Proteomes" id="UP000037178"/>
    </source>
</evidence>
<dbReference type="RefSeq" id="WP_049644681.1">
    <property type="nucleotide sequence ID" value="NZ_LFTY01000002.1"/>
</dbReference>
<dbReference type="PROSITE" id="PS51257">
    <property type="entry name" value="PROKAR_LIPOPROTEIN"/>
    <property type="match status" value="1"/>
</dbReference>
<feature type="chain" id="PRO_5005318248" description="Lipoprotein" evidence="1">
    <location>
        <begin position="24"/>
        <end position="69"/>
    </location>
</feature>
<evidence type="ECO:0000256" key="1">
    <source>
        <dbReference type="SAM" id="SignalP"/>
    </source>
</evidence>
<keyword evidence="3" id="KW-1185">Reference proteome</keyword>
<feature type="signal peptide" evidence="1">
    <location>
        <begin position="1"/>
        <end position="23"/>
    </location>
</feature>
<name>A0A0J9E961_9RHOB</name>
<protein>
    <recommendedName>
        <fullName evidence="4">Lipoprotein</fullName>
    </recommendedName>
</protein>
<reference evidence="2 3" key="1">
    <citation type="submission" date="2015-06" db="EMBL/GenBank/DDBJ databases">
        <title>Draft genome sequence of an Alphaproteobacteria species associated to the Mediterranean sponge Oscarella lobularis.</title>
        <authorList>
            <person name="Jourda C."/>
            <person name="Santini S."/>
            <person name="Claverie J.-M."/>
        </authorList>
    </citation>
    <scope>NUCLEOTIDE SEQUENCE [LARGE SCALE GENOMIC DNA]</scope>
    <source>
        <strain evidence="2">IGS</strain>
    </source>
</reference>
<dbReference type="EMBL" id="LFTY01000002">
    <property type="protein sequence ID" value="KMW59161.1"/>
    <property type="molecule type" value="Genomic_DNA"/>
</dbReference>
<dbReference type="PATRIC" id="fig|1675527.3.peg.4343"/>
<evidence type="ECO:0000313" key="2">
    <source>
        <dbReference type="EMBL" id="KMW59161.1"/>
    </source>
</evidence>